<keyword evidence="1" id="KW-0677">Repeat</keyword>
<dbReference type="PANTHER" id="PTHR44858:SF1">
    <property type="entry name" value="UDP-N-ACETYLGLUCOSAMINE--PEPTIDE N-ACETYLGLUCOSAMINYLTRANSFERASE SPINDLY-RELATED"/>
    <property type="match status" value="1"/>
</dbReference>
<comment type="caution">
    <text evidence="5">The sequence shown here is derived from an EMBL/GenBank/DDBJ whole genome shotgun (WGS) entry which is preliminary data.</text>
</comment>
<gene>
    <name evidence="5" type="ORF">KSU1_C0909</name>
</gene>
<name>I3ILB0_9BACT</name>
<dbReference type="PROSITE" id="PS50005">
    <property type="entry name" value="TPR"/>
    <property type="match status" value="3"/>
</dbReference>
<protein>
    <submittedName>
        <fullName evidence="5">Uncharacterized protein</fullName>
    </submittedName>
</protein>
<feature type="chain" id="PRO_5003671527" evidence="4">
    <location>
        <begin position="22"/>
        <end position="246"/>
    </location>
</feature>
<evidence type="ECO:0000256" key="1">
    <source>
        <dbReference type="ARBA" id="ARBA00022737"/>
    </source>
</evidence>
<feature type="signal peptide" evidence="4">
    <location>
        <begin position="1"/>
        <end position="21"/>
    </location>
</feature>
<keyword evidence="6" id="KW-1185">Reference proteome</keyword>
<proteinExistence type="predicted"/>
<evidence type="ECO:0000256" key="3">
    <source>
        <dbReference type="PROSITE-ProRule" id="PRU00339"/>
    </source>
</evidence>
<feature type="repeat" description="TPR" evidence="3">
    <location>
        <begin position="177"/>
        <end position="210"/>
    </location>
</feature>
<accession>I3ILB0</accession>
<dbReference type="EMBL" id="BAFH01000003">
    <property type="protein sequence ID" value="GAB62505.1"/>
    <property type="molecule type" value="Genomic_DNA"/>
</dbReference>
<keyword evidence="2 3" id="KW-0802">TPR repeat</keyword>
<evidence type="ECO:0000313" key="5">
    <source>
        <dbReference type="EMBL" id="GAB62505.1"/>
    </source>
</evidence>
<dbReference type="Proteomes" id="UP000002985">
    <property type="component" value="Unassembled WGS sequence"/>
</dbReference>
<dbReference type="Pfam" id="PF13414">
    <property type="entry name" value="TPR_11"/>
    <property type="match status" value="1"/>
</dbReference>
<reference evidence="5 6" key="1">
    <citation type="journal article" date="2012" name="FEBS Lett.">
        <title>Anammox organism KSU-1 expresses a NirK-type copper-containing nitrite reductase instead of a NirS-type with cytochrome cd1.</title>
        <authorList>
            <person name="Hira D."/>
            <person name="Toh H."/>
            <person name="Migita C.T."/>
            <person name="Okubo H."/>
            <person name="Nishiyama T."/>
            <person name="Hattori M."/>
            <person name="Furukawa K."/>
            <person name="Fujii T."/>
        </authorList>
    </citation>
    <scope>NUCLEOTIDE SEQUENCE [LARGE SCALE GENOMIC DNA]</scope>
</reference>
<dbReference type="PROSITE" id="PS50293">
    <property type="entry name" value="TPR_REGION"/>
    <property type="match status" value="1"/>
</dbReference>
<dbReference type="Pfam" id="PF13432">
    <property type="entry name" value="TPR_16"/>
    <property type="match status" value="1"/>
</dbReference>
<keyword evidence="4" id="KW-0732">Signal</keyword>
<evidence type="ECO:0000256" key="2">
    <source>
        <dbReference type="ARBA" id="ARBA00022803"/>
    </source>
</evidence>
<dbReference type="Gene3D" id="1.25.40.10">
    <property type="entry name" value="Tetratricopeptide repeat domain"/>
    <property type="match status" value="3"/>
</dbReference>
<evidence type="ECO:0000256" key="4">
    <source>
        <dbReference type="SAM" id="SignalP"/>
    </source>
</evidence>
<dbReference type="SUPFAM" id="SSF48452">
    <property type="entry name" value="TPR-like"/>
    <property type="match status" value="1"/>
</dbReference>
<dbReference type="PANTHER" id="PTHR44858">
    <property type="entry name" value="TETRATRICOPEPTIDE REPEAT PROTEIN 6"/>
    <property type="match status" value="1"/>
</dbReference>
<dbReference type="SMART" id="SM00028">
    <property type="entry name" value="TPR"/>
    <property type="match status" value="4"/>
</dbReference>
<dbReference type="InterPro" id="IPR011990">
    <property type="entry name" value="TPR-like_helical_dom_sf"/>
</dbReference>
<evidence type="ECO:0000313" key="6">
    <source>
        <dbReference type="Proteomes" id="UP000002985"/>
    </source>
</evidence>
<feature type="repeat" description="TPR" evidence="3">
    <location>
        <begin position="104"/>
        <end position="137"/>
    </location>
</feature>
<dbReference type="PROSITE" id="PS51257">
    <property type="entry name" value="PROKAR_LIPOPROTEIN"/>
    <property type="match status" value="1"/>
</dbReference>
<dbReference type="OrthoDB" id="264430at2"/>
<dbReference type="InterPro" id="IPR050498">
    <property type="entry name" value="Ycf3"/>
</dbReference>
<dbReference type="eggNOG" id="COG0457">
    <property type="taxonomic scope" value="Bacteria"/>
</dbReference>
<dbReference type="InterPro" id="IPR019734">
    <property type="entry name" value="TPR_rpt"/>
</dbReference>
<dbReference type="AlphaFoldDB" id="I3ILB0"/>
<dbReference type="STRING" id="247490.KSU1_C0909"/>
<organism evidence="5 6">
    <name type="scientific">Candidatus Jettenia caeni</name>
    <dbReference type="NCBI Taxonomy" id="247490"/>
    <lineage>
        <taxon>Bacteria</taxon>
        <taxon>Pseudomonadati</taxon>
        <taxon>Planctomycetota</taxon>
        <taxon>Candidatus Brocadiia</taxon>
        <taxon>Candidatus Brocadiales</taxon>
        <taxon>Candidatus Brocadiaceae</taxon>
        <taxon>Candidatus Jettenia</taxon>
    </lineage>
</organism>
<feature type="repeat" description="TPR" evidence="3">
    <location>
        <begin position="138"/>
        <end position="171"/>
    </location>
</feature>
<sequence length="246" mass="28104">MKSCIITLLHLLVIFTLSCSKNDTPHTKVGIVYKPNSSMNDDTLKQGASGLDTSPLDRKEVDNKLESMENNDLFNFALDAGNQGNYGDALTAYNKLLERDKNYPDVYYYQGLLYRDMGMRDEAISAFQTAIIQNPNSAEAHYNLGYAYRCKGLHREAIAEYQKSLELIPENKTKQRTYIHYNLGFSYFSNGLIDDAINEFTKALAYKPKDKEIHQKLGIAYTAKGWTDKAKDEFSLYHTYDKPIKK</sequence>